<dbReference type="Proteomes" id="UP000241118">
    <property type="component" value="Unassembled WGS sequence"/>
</dbReference>
<sequence>MRGCFVHRLTAGDHRLLDVAVRTFRGIVVEDEVDGWVWGCRQPHVGGYSQSVRGDFGVNRGPDGR</sequence>
<reference evidence="1 2" key="1">
    <citation type="submission" date="2018-03" db="EMBL/GenBank/DDBJ databases">
        <title>Genomic Encyclopedia of Type Strains, Phase III (KMG-III): the genomes of soil and plant-associated and newly described type strains.</title>
        <authorList>
            <person name="Whitman W."/>
        </authorList>
    </citation>
    <scope>NUCLEOTIDE SEQUENCE [LARGE SCALE GENOMIC DNA]</scope>
    <source>
        <strain evidence="1 2">CGMCC 4.7097</strain>
    </source>
</reference>
<keyword evidence="2" id="KW-1185">Reference proteome</keyword>
<evidence type="ECO:0000313" key="2">
    <source>
        <dbReference type="Proteomes" id="UP000241118"/>
    </source>
</evidence>
<protein>
    <submittedName>
        <fullName evidence="1">Uncharacterized protein</fullName>
    </submittedName>
</protein>
<evidence type="ECO:0000313" key="1">
    <source>
        <dbReference type="EMBL" id="PSL44092.1"/>
    </source>
</evidence>
<proteinExistence type="predicted"/>
<organism evidence="1 2">
    <name type="scientific">Saccharothrix carnea</name>
    <dbReference type="NCBI Taxonomy" id="1280637"/>
    <lineage>
        <taxon>Bacteria</taxon>
        <taxon>Bacillati</taxon>
        <taxon>Actinomycetota</taxon>
        <taxon>Actinomycetes</taxon>
        <taxon>Pseudonocardiales</taxon>
        <taxon>Pseudonocardiaceae</taxon>
        <taxon>Saccharothrix</taxon>
    </lineage>
</organism>
<accession>A0A2P8HD47</accession>
<gene>
    <name evidence="1" type="ORF">B0I31_1294</name>
</gene>
<name>A0A2P8HD47_SACCR</name>
<comment type="caution">
    <text evidence="1">The sequence shown here is derived from an EMBL/GenBank/DDBJ whole genome shotgun (WGS) entry which is preliminary data.</text>
</comment>
<dbReference type="AlphaFoldDB" id="A0A2P8HD47"/>
<dbReference type="EMBL" id="PYAX01000029">
    <property type="protein sequence ID" value="PSL44092.1"/>
    <property type="molecule type" value="Genomic_DNA"/>
</dbReference>